<feature type="transmembrane region" description="Helical" evidence="2">
    <location>
        <begin position="201"/>
        <end position="227"/>
    </location>
</feature>
<proteinExistence type="predicted"/>
<evidence type="ECO:0000256" key="1">
    <source>
        <dbReference type="ARBA" id="ARBA00022448"/>
    </source>
</evidence>
<dbReference type="InterPro" id="IPR002528">
    <property type="entry name" value="MATE_fam"/>
</dbReference>
<reference evidence="3" key="2">
    <citation type="submission" date="2020-09" db="EMBL/GenBank/DDBJ databases">
        <authorList>
            <person name="Sun Q."/>
            <person name="Kim S."/>
        </authorList>
    </citation>
    <scope>NUCLEOTIDE SEQUENCE</scope>
    <source>
        <strain evidence="3">KCTC 22169</strain>
    </source>
</reference>
<evidence type="ECO:0000313" key="3">
    <source>
        <dbReference type="EMBL" id="GGX57037.1"/>
    </source>
</evidence>
<evidence type="ECO:0000313" key="4">
    <source>
        <dbReference type="Proteomes" id="UP000626148"/>
    </source>
</evidence>
<feature type="transmembrane region" description="Helical" evidence="2">
    <location>
        <begin position="35"/>
        <end position="58"/>
    </location>
</feature>
<dbReference type="EMBL" id="BMXR01000006">
    <property type="protein sequence ID" value="GGX57037.1"/>
    <property type="molecule type" value="Genomic_DNA"/>
</dbReference>
<feature type="transmembrane region" description="Helical" evidence="2">
    <location>
        <begin position="363"/>
        <end position="388"/>
    </location>
</feature>
<dbReference type="GO" id="GO:0042910">
    <property type="term" value="F:xenobiotic transmembrane transporter activity"/>
    <property type="evidence" value="ECO:0007669"/>
    <property type="project" value="InterPro"/>
</dbReference>
<keyword evidence="4" id="KW-1185">Reference proteome</keyword>
<dbReference type="PANTHER" id="PTHR43298:SF2">
    <property type="entry name" value="FMN_FAD EXPORTER YEEO-RELATED"/>
    <property type="match status" value="1"/>
</dbReference>
<feature type="transmembrane region" description="Helical" evidence="2">
    <location>
        <begin position="324"/>
        <end position="351"/>
    </location>
</feature>
<feature type="transmembrane region" description="Helical" evidence="2">
    <location>
        <begin position="400"/>
        <end position="420"/>
    </location>
</feature>
<sequence length="452" mass="47478">MSLQQTQPLPGRRGRAWPRFDRGEASHLVRLATPIMLVALVNMGMSVTDTVMSAAFGADALAAVAVGSDAYSIVFYLAAGILGGLAPFYAQASADGADGRLRVLRTHGWVLWALVSLVAAPLVWFAPDLLARAGLNADLLADGRTYTRAMALTMIPMLAIAVYRNRLTSVEQPGVLLKVTLSALPLNALFNYILMHGVGGWAGFGVTGAGYSSLLVACFIAGCLAVISRRHDGGGLARQLTIDLLWEIIRVGFPIGIATLAEVGLFLGATLYAASFGPDAVAAHAVAIRLAGVTFAVSLGLLQASLVRMARLGADSPAADRKELLITTLGVSLIAGVILCLALVIGAPFIAEGIFPNRIDSQLLTVYLIFLLALMELLEPMGAGACGLMRGRKDTRMPMLFSLLGNWGISAPLAILLASGMQMGVLGIWIGLTAGLVGTVVLMLLWLPRHGR</sequence>
<keyword evidence="2" id="KW-0812">Transmembrane</keyword>
<name>A0A918NC71_9GAMM</name>
<dbReference type="AlphaFoldDB" id="A0A918NC71"/>
<dbReference type="GO" id="GO:0005886">
    <property type="term" value="C:plasma membrane"/>
    <property type="evidence" value="ECO:0007669"/>
    <property type="project" value="TreeGrafter"/>
</dbReference>
<keyword evidence="1" id="KW-0813">Transport</keyword>
<feature type="transmembrane region" description="Helical" evidence="2">
    <location>
        <begin position="146"/>
        <end position="163"/>
    </location>
</feature>
<feature type="transmembrane region" description="Helical" evidence="2">
    <location>
        <begin position="109"/>
        <end position="126"/>
    </location>
</feature>
<comment type="caution">
    <text evidence="3">The sequence shown here is derived from an EMBL/GenBank/DDBJ whole genome shotgun (WGS) entry which is preliminary data.</text>
</comment>
<dbReference type="Pfam" id="PF01554">
    <property type="entry name" value="MatE"/>
    <property type="match status" value="2"/>
</dbReference>
<feature type="transmembrane region" description="Helical" evidence="2">
    <location>
        <begin position="248"/>
        <end position="274"/>
    </location>
</feature>
<dbReference type="Proteomes" id="UP000626148">
    <property type="component" value="Unassembled WGS sequence"/>
</dbReference>
<dbReference type="PANTHER" id="PTHR43298">
    <property type="entry name" value="MULTIDRUG RESISTANCE PROTEIN NORM-RELATED"/>
    <property type="match status" value="1"/>
</dbReference>
<organism evidence="3 4">
    <name type="scientific">Saccharospirillum salsuginis</name>
    <dbReference type="NCBI Taxonomy" id="418750"/>
    <lineage>
        <taxon>Bacteria</taxon>
        <taxon>Pseudomonadati</taxon>
        <taxon>Pseudomonadota</taxon>
        <taxon>Gammaproteobacteria</taxon>
        <taxon>Oceanospirillales</taxon>
        <taxon>Saccharospirillaceae</taxon>
        <taxon>Saccharospirillum</taxon>
    </lineage>
</organism>
<dbReference type="InterPro" id="IPR050222">
    <property type="entry name" value="MATE_MdtK"/>
</dbReference>
<evidence type="ECO:0000256" key="2">
    <source>
        <dbReference type="SAM" id="Phobius"/>
    </source>
</evidence>
<dbReference type="GO" id="GO:0015297">
    <property type="term" value="F:antiporter activity"/>
    <property type="evidence" value="ECO:0007669"/>
    <property type="project" value="InterPro"/>
</dbReference>
<accession>A0A918NC71</accession>
<reference evidence="3" key="1">
    <citation type="journal article" date="2014" name="Int. J. Syst. Evol. Microbiol.">
        <title>Complete genome sequence of Corynebacterium casei LMG S-19264T (=DSM 44701T), isolated from a smear-ripened cheese.</title>
        <authorList>
            <consortium name="US DOE Joint Genome Institute (JGI-PGF)"/>
            <person name="Walter F."/>
            <person name="Albersmeier A."/>
            <person name="Kalinowski J."/>
            <person name="Ruckert C."/>
        </authorList>
    </citation>
    <scope>NUCLEOTIDE SEQUENCE</scope>
    <source>
        <strain evidence="3">KCTC 22169</strain>
    </source>
</reference>
<feature type="transmembrane region" description="Helical" evidence="2">
    <location>
        <begin position="175"/>
        <end position="195"/>
    </location>
</feature>
<feature type="transmembrane region" description="Helical" evidence="2">
    <location>
        <begin position="70"/>
        <end position="89"/>
    </location>
</feature>
<protein>
    <submittedName>
        <fullName evidence="3">MATE family efflux transporter</fullName>
    </submittedName>
</protein>
<keyword evidence="2" id="KW-1133">Transmembrane helix</keyword>
<feature type="transmembrane region" description="Helical" evidence="2">
    <location>
        <begin position="426"/>
        <end position="447"/>
    </location>
</feature>
<dbReference type="RefSeq" id="WP_189609243.1">
    <property type="nucleotide sequence ID" value="NZ_BMXR01000006.1"/>
</dbReference>
<keyword evidence="2" id="KW-0472">Membrane</keyword>
<feature type="transmembrane region" description="Helical" evidence="2">
    <location>
        <begin position="280"/>
        <end position="303"/>
    </location>
</feature>
<gene>
    <name evidence="3" type="ORF">GCM10007392_25670</name>
</gene>